<dbReference type="Gene3D" id="1.10.287.130">
    <property type="match status" value="1"/>
</dbReference>
<evidence type="ECO:0000313" key="3">
    <source>
        <dbReference type="Proteomes" id="UP000295783"/>
    </source>
</evidence>
<dbReference type="InterPro" id="IPR018762">
    <property type="entry name" value="ChpT_C"/>
</dbReference>
<feature type="domain" description="Histidine phosphotransferase ChpT C-terminal" evidence="1">
    <location>
        <begin position="79"/>
        <end position="200"/>
    </location>
</feature>
<proteinExistence type="predicted"/>
<name>A0A4R6WXA8_9PROT</name>
<dbReference type="Proteomes" id="UP000295783">
    <property type="component" value="Unassembled WGS sequence"/>
</dbReference>
<organism evidence="2 3">
    <name type="scientific">Dongia mobilis</name>
    <dbReference type="NCBI Taxonomy" id="578943"/>
    <lineage>
        <taxon>Bacteria</taxon>
        <taxon>Pseudomonadati</taxon>
        <taxon>Pseudomonadota</taxon>
        <taxon>Alphaproteobacteria</taxon>
        <taxon>Rhodospirillales</taxon>
        <taxon>Dongiaceae</taxon>
        <taxon>Dongia</taxon>
    </lineage>
</organism>
<gene>
    <name evidence="2" type="ORF">A8950_0888</name>
</gene>
<dbReference type="AlphaFoldDB" id="A0A4R6WXA8"/>
<dbReference type="Gene3D" id="3.30.565.10">
    <property type="entry name" value="Histidine kinase-like ATPase, C-terminal domain"/>
    <property type="match status" value="1"/>
</dbReference>
<sequence>MNIDIAVLELACSRFCHDLISPIGAVNNGLELLEDEEDPALVAEARGLAERSAKRASALLQTYRCAFGNAGNQAGFGLGESLKLARDFLEGARVTMGSLPAVLPSDAPAGLGKLLLLGVMVLAETLPRGGTIAVTFAGEGATAGFLLAGEGPQVAAAEESRNGLAGISPAQLDARNVLPFFAGLSAQRIGYSLTLSQGQNGRIELAANPRSA</sequence>
<dbReference type="EMBL" id="SNYW01000006">
    <property type="protein sequence ID" value="TDQ84337.1"/>
    <property type="molecule type" value="Genomic_DNA"/>
</dbReference>
<reference evidence="2 3" key="1">
    <citation type="submission" date="2019-03" db="EMBL/GenBank/DDBJ databases">
        <title>Genomic Encyclopedia of Type Strains, Phase III (KMG-III): the genomes of soil and plant-associated and newly described type strains.</title>
        <authorList>
            <person name="Whitman W."/>
        </authorList>
    </citation>
    <scope>NUCLEOTIDE SEQUENCE [LARGE SCALE GENOMIC DNA]</scope>
    <source>
        <strain evidence="2 3">CGMCC 1.7660</strain>
    </source>
</reference>
<dbReference type="OrthoDB" id="9803702at2"/>
<protein>
    <submittedName>
        <fullName evidence="2">Histidine phosphotransferase ChpT</fullName>
    </submittedName>
</protein>
<dbReference type="GO" id="GO:0016740">
    <property type="term" value="F:transferase activity"/>
    <property type="evidence" value="ECO:0007669"/>
    <property type="project" value="UniProtKB-KW"/>
</dbReference>
<accession>A0A4R6WXA8</accession>
<dbReference type="RefSeq" id="WP_133612368.1">
    <property type="nucleotide sequence ID" value="NZ_SNYW01000006.1"/>
</dbReference>
<dbReference type="InterPro" id="IPR036890">
    <property type="entry name" value="HATPase_C_sf"/>
</dbReference>
<comment type="caution">
    <text evidence="2">The sequence shown here is derived from an EMBL/GenBank/DDBJ whole genome shotgun (WGS) entry which is preliminary data.</text>
</comment>
<dbReference type="Pfam" id="PF10090">
    <property type="entry name" value="HPTransfase"/>
    <property type="match status" value="1"/>
</dbReference>
<evidence type="ECO:0000259" key="1">
    <source>
        <dbReference type="Pfam" id="PF10090"/>
    </source>
</evidence>
<evidence type="ECO:0000313" key="2">
    <source>
        <dbReference type="EMBL" id="TDQ84337.1"/>
    </source>
</evidence>
<keyword evidence="3" id="KW-1185">Reference proteome</keyword>
<keyword evidence="2" id="KW-0808">Transferase</keyword>